<comment type="similarity">
    <text evidence="2">Belongs to the major facilitator superfamily.</text>
</comment>
<feature type="transmembrane region" description="Helical" evidence="7">
    <location>
        <begin position="168"/>
        <end position="188"/>
    </location>
</feature>
<dbReference type="InterPro" id="IPR051788">
    <property type="entry name" value="MFS_Transporter"/>
</dbReference>
<dbReference type="InterPro" id="IPR011701">
    <property type="entry name" value="MFS"/>
</dbReference>
<keyword evidence="3" id="KW-0813">Transport</keyword>
<feature type="transmembrane region" description="Helical" evidence="7">
    <location>
        <begin position="240"/>
        <end position="260"/>
    </location>
</feature>
<feature type="transmembrane region" description="Helical" evidence="7">
    <location>
        <begin position="295"/>
        <end position="315"/>
    </location>
</feature>
<dbReference type="Proteomes" id="UP001501570">
    <property type="component" value="Unassembled WGS sequence"/>
</dbReference>
<feature type="transmembrane region" description="Helical" evidence="7">
    <location>
        <begin position="322"/>
        <end position="346"/>
    </location>
</feature>
<feature type="transmembrane region" description="Helical" evidence="7">
    <location>
        <begin position="47"/>
        <end position="70"/>
    </location>
</feature>
<feature type="transmembrane region" description="Helical" evidence="7">
    <location>
        <begin position="82"/>
        <end position="101"/>
    </location>
</feature>
<keyword evidence="4 7" id="KW-0812">Transmembrane</keyword>
<dbReference type="SUPFAM" id="SSF103473">
    <property type="entry name" value="MFS general substrate transporter"/>
    <property type="match status" value="1"/>
</dbReference>
<accession>A0ABP9SS69</accession>
<dbReference type="Gene3D" id="1.20.1250.20">
    <property type="entry name" value="MFS general substrate transporter like domains"/>
    <property type="match status" value="2"/>
</dbReference>
<feature type="transmembrane region" description="Helical" evidence="7">
    <location>
        <begin position="107"/>
        <end position="129"/>
    </location>
</feature>
<feature type="transmembrane region" description="Helical" evidence="7">
    <location>
        <begin position="272"/>
        <end position="289"/>
    </location>
</feature>
<dbReference type="PANTHER" id="PTHR23514">
    <property type="entry name" value="BYPASS OF STOP CODON PROTEIN 6"/>
    <property type="match status" value="1"/>
</dbReference>
<organism evidence="8 9">
    <name type="scientific">Rugosimonospora acidiphila</name>
    <dbReference type="NCBI Taxonomy" id="556531"/>
    <lineage>
        <taxon>Bacteria</taxon>
        <taxon>Bacillati</taxon>
        <taxon>Actinomycetota</taxon>
        <taxon>Actinomycetes</taxon>
        <taxon>Micromonosporales</taxon>
        <taxon>Micromonosporaceae</taxon>
        <taxon>Rugosimonospora</taxon>
    </lineage>
</organism>
<keyword evidence="5 7" id="KW-1133">Transmembrane helix</keyword>
<comment type="subcellular location">
    <subcellularLocation>
        <location evidence="1">Endomembrane system</location>
        <topology evidence="1">Multi-pass membrane protein</topology>
    </subcellularLocation>
</comment>
<keyword evidence="6 7" id="KW-0472">Membrane</keyword>
<evidence type="ECO:0000313" key="8">
    <source>
        <dbReference type="EMBL" id="GAA5201743.1"/>
    </source>
</evidence>
<dbReference type="EMBL" id="BAABJQ010000053">
    <property type="protein sequence ID" value="GAA5201743.1"/>
    <property type="molecule type" value="Genomic_DNA"/>
</dbReference>
<feature type="transmembrane region" description="Helical" evidence="7">
    <location>
        <begin position="352"/>
        <end position="372"/>
    </location>
</feature>
<evidence type="ECO:0000256" key="6">
    <source>
        <dbReference type="ARBA" id="ARBA00023136"/>
    </source>
</evidence>
<proteinExistence type="inferred from homology"/>
<evidence type="ECO:0000256" key="5">
    <source>
        <dbReference type="ARBA" id="ARBA00022989"/>
    </source>
</evidence>
<gene>
    <name evidence="8" type="ORF">GCM10023322_82350</name>
</gene>
<feature type="transmembrane region" description="Helical" evidence="7">
    <location>
        <begin position="141"/>
        <end position="162"/>
    </location>
</feature>
<sequence>MTITAPVRPARLRLPALSGALAAFVLIGAQQALYGPAIPQLRHTYGISPATAAAALSVHFAGAILGVFALPVARRRGIADGHLLGGALALIAAGCLAFAVAPNWPLALAAAFVAGLGFGAIDGGVNQVFTEVYPGGHGRLNLLHGCFGLGAIGGPIAVGLAGSYVSPFAVLAALALVALPLLARVAGVSAPAPSGNAPRYGMVGAVGLAFVAFFVLNVGLETGAAGWETSHLMANGLSEHDAGLATSGFWLTFTAVRFAVVPLCHRYSARTIVITCVVLTVLAALTTTYRPIAPLGYGLLGVAIGPLFPTGLVWLAQLRPRLTATVVAASMVGGIAFPPGIGLAVGTFGPTAVPPALIALAVAGLAAVLVIAGRRGAPVPAEE</sequence>
<dbReference type="InterPro" id="IPR036259">
    <property type="entry name" value="MFS_trans_sf"/>
</dbReference>
<keyword evidence="9" id="KW-1185">Reference proteome</keyword>
<evidence type="ECO:0000256" key="7">
    <source>
        <dbReference type="SAM" id="Phobius"/>
    </source>
</evidence>
<evidence type="ECO:0000256" key="3">
    <source>
        <dbReference type="ARBA" id="ARBA00022448"/>
    </source>
</evidence>
<dbReference type="Pfam" id="PF07690">
    <property type="entry name" value="MFS_1"/>
    <property type="match status" value="1"/>
</dbReference>
<dbReference type="PANTHER" id="PTHR23514:SF3">
    <property type="entry name" value="BYPASS OF STOP CODON PROTEIN 6"/>
    <property type="match status" value="1"/>
</dbReference>
<feature type="transmembrane region" description="Helical" evidence="7">
    <location>
        <begin position="200"/>
        <end position="220"/>
    </location>
</feature>
<protein>
    <submittedName>
        <fullName evidence="8">MFS transporter</fullName>
    </submittedName>
</protein>
<evidence type="ECO:0000256" key="2">
    <source>
        <dbReference type="ARBA" id="ARBA00008335"/>
    </source>
</evidence>
<dbReference type="RefSeq" id="WP_345639186.1">
    <property type="nucleotide sequence ID" value="NZ_BAABJQ010000053.1"/>
</dbReference>
<evidence type="ECO:0000256" key="1">
    <source>
        <dbReference type="ARBA" id="ARBA00004127"/>
    </source>
</evidence>
<evidence type="ECO:0000313" key="9">
    <source>
        <dbReference type="Proteomes" id="UP001501570"/>
    </source>
</evidence>
<comment type="caution">
    <text evidence="8">The sequence shown here is derived from an EMBL/GenBank/DDBJ whole genome shotgun (WGS) entry which is preliminary data.</text>
</comment>
<reference evidence="9" key="1">
    <citation type="journal article" date="2019" name="Int. J. Syst. Evol. Microbiol.">
        <title>The Global Catalogue of Microorganisms (GCM) 10K type strain sequencing project: providing services to taxonomists for standard genome sequencing and annotation.</title>
        <authorList>
            <consortium name="The Broad Institute Genomics Platform"/>
            <consortium name="The Broad Institute Genome Sequencing Center for Infectious Disease"/>
            <person name="Wu L."/>
            <person name="Ma J."/>
        </authorList>
    </citation>
    <scope>NUCLEOTIDE SEQUENCE [LARGE SCALE GENOMIC DNA]</scope>
    <source>
        <strain evidence="9">JCM 18304</strain>
    </source>
</reference>
<name>A0ABP9SS69_9ACTN</name>
<evidence type="ECO:0000256" key="4">
    <source>
        <dbReference type="ARBA" id="ARBA00022692"/>
    </source>
</evidence>